<dbReference type="RefSeq" id="WP_108155128.1">
    <property type="nucleotide sequence ID" value="NZ_CP026304.1"/>
</dbReference>
<keyword evidence="2" id="KW-0560">Oxidoreductase</keyword>
<keyword evidence="1" id="KW-0285">Flavoprotein</keyword>
<feature type="domain" description="FAD/NAD(P)-binding" evidence="4">
    <location>
        <begin position="12"/>
        <end position="298"/>
    </location>
</feature>
<gene>
    <name evidence="5" type="ORF">SLUN_35800</name>
</gene>
<sequence>MVIVTRKSGEVYDVVVVGGGTAGLSAALILGRSRRSVLVVDAGEPRNAPAAHMHGYLSRDGMSPAEFLAVGRREVAAYGVELWDDRVTGAERDGAGDGAGEFSVTLASGRAVRARRLVVTTGLVDEIPGIRGVAERWGQDVLHCPYCHGWEVRDRAFGVIASPVKGAYQALLVSQWSDDVTLFLHTADTLTDEEWRLLAAAGVSVVTGEVASLVVEEDSLTGVRMASGRVFPCEALFVGPRFSPNDGLLGALGAEMRDTPFGPFVTVDETGRTTVPGVWAAGNAVGPGEQVVNAASAGYRAGVTINNEMVFSDLEEKAAVRAAGVFSAEQERAVAERVLGDRAHGLPI</sequence>
<evidence type="ECO:0000313" key="5">
    <source>
        <dbReference type="EMBL" id="AVZ77839.1"/>
    </source>
</evidence>
<dbReference type="PRINTS" id="PR00469">
    <property type="entry name" value="PNDRDTASEII"/>
</dbReference>
<keyword evidence="6" id="KW-1185">Reference proteome</keyword>
<dbReference type="PANTHER" id="PTHR48105">
    <property type="entry name" value="THIOREDOXIN REDUCTASE 1-RELATED-RELATED"/>
    <property type="match status" value="1"/>
</dbReference>
<proteinExistence type="predicted"/>
<name>A0A2R4TFE3_9ACTN</name>
<organism evidence="5 6">
    <name type="scientific">Streptomyces lunaelactis</name>
    <dbReference type="NCBI Taxonomy" id="1535768"/>
    <lineage>
        <taxon>Bacteria</taxon>
        <taxon>Bacillati</taxon>
        <taxon>Actinomycetota</taxon>
        <taxon>Actinomycetes</taxon>
        <taxon>Kitasatosporales</taxon>
        <taxon>Streptomycetaceae</taxon>
        <taxon>Streptomyces</taxon>
    </lineage>
</organism>
<dbReference type="AlphaFoldDB" id="A0A2R4TFE3"/>
<dbReference type="PRINTS" id="PR00368">
    <property type="entry name" value="FADPNR"/>
</dbReference>
<evidence type="ECO:0000259" key="4">
    <source>
        <dbReference type="Pfam" id="PF07992"/>
    </source>
</evidence>
<evidence type="ECO:0000256" key="1">
    <source>
        <dbReference type="ARBA" id="ARBA00022630"/>
    </source>
</evidence>
<dbReference type="Proteomes" id="UP000244201">
    <property type="component" value="Chromosome"/>
</dbReference>
<protein>
    <submittedName>
        <fullName evidence="5">Thioredoxin reductase</fullName>
    </submittedName>
</protein>
<dbReference type="InterPro" id="IPR036188">
    <property type="entry name" value="FAD/NAD-bd_sf"/>
</dbReference>
<accession>A0A2R4TFE3</accession>
<dbReference type="InterPro" id="IPR023753">
    <property type="entry name" value="FAD/NAD-binding_dom"/>
</dbReference>
<evidence type="ECO:0000256" key="3">
    <source>
        <dbReference type="ARBA" id="ARBA00048132"/>
    </source>
</evidence>
<dbReference type="KEGG" id="slk:SLUN_35800"/>
<dbReference type="Pfam" id="PF07992">
    <property type="entry name" value="Pyr_redox_2"/>
    <property type="match status" value="1"/>
</dbReference>
<comment type="catalytic activity">
    <reaction evidence="3">
        <text>[thioredoxin]-dithiol + NADP(+) = [thioredoxin]-disulfide + NADPH + H(+)</text>
        <dbReference type="Rhea" id="RHEA:20345"/>
        <dbReference type="Rhea" id="RHEA-COMP:10698"/>
        <dbReference type="Rhea" id="RHEA-COMP:10700"/>
        <dbReference type="ChEBI" id="CHEBI:15378"/>
        <dbReference type="ChEBI" id="CHEBI:29950"/>
        <dbReference type="ChEBI" id="CHEBI:50058"/>
        <dbReference type="ChEBI" id="CHEBI:57783"/>
        <dbReference type="ChEBI" id="CHEBI:58349"/>
        <dbReference type="EC" id="1.8.1.9"/>
    </reaction>
</comment>
<dbReference type="OrthoDB" id="9786503at2"/>
<reference evidence="5 6" key="1">
    <citation type="submission" date="2018-01" db="EMBL/GenBank/DDBJ databases">
        <title>Complete genome sequence of Streptomyces lunaelactis MM109T, a Ferroverdin A producer isolated from cave moonmilk deposits.</title>
        <authorList>
            <person name="Naome A."/>
            <person name="Martinet L."/>
            <person name="Maciejewska M."/>
            <person name="Anderssen S."/>
            <person name="Adam D."/>
            <person name="Tenconi E."/>
            <person name="Deflandre B."/>
            <person name="Arguelles-Arias A."/>
            <person name="Calusinska M."/>
            <person name="Copieters W."/>
            <person name="Karim L."/>
            <person name="Hanikenne M."/>
            <person name="Baurain D."/>
            <person name="van Wezel G."/>
            <person name="Smargiasso N."/>
            <person name="de Pauw E."/>
            <person name="Delfosse P."/>
            <person name="Rigali S."/>
        </authorList>
    </citation>
    <scope>NUCLEOTIDE SEQUENCE [LARGE SCALE GENOMIC DNA]</scope>
    <source>
        <strain evidence="5 6">MM109</strain>
    </source>
</reference>
<evidence type="ECO:0000313" key="6">
    <source>
        <dbReference type="Proteomes" id="UP000244201"/>
    </source>
</evidence>
<dbReference type="EMBL" id="CP026304">
    <property type="protein sequence ID" value="AVZ77839.1"/>
    <property type="molecule type" value="Genomic_DNA"/>
</dbReference>
<evidence type="ECO:0000256" key="2">
    <source>
        <dbReference type="ARBA" id="ARBA00023002"/>
    </source>
</evidence>
<dbReference type="GeneID" id="55660617"/>
<dbReference type="GO" id="GO:0004791">
    <property type="term" value="F:thioredoxin-disulfide reductase (NADPH) activity"/>
    <property type="evidence" value="ECO:0007669"/>
    <property type="project" value="UniProtKB-EC"/>
</dbReference>
<dbReference type="SUPFAM" id="SSF51905">
    <property type="entry name" value="FAD/NAD(P)-binding domain"/>
    <property type="match status" value="1"/>
</dbReference>
<dbReference type="Gene3D" id="3.50.50.60">
    <property type="entry name" value="FAD/NAD(P)-binding domain"/>
    <property type="match status" value="2"/>
</dbReference>
<dbReference type="InterPro" id="IPR050097">
    <property type="entry name" value="Ferredoxin-NADP_redctase_2"/>
</dbReference>